<evidence type="ECO:0000313" key="2">
    <source>
        <dbReference type="Proteomes" id="UP000591272"/>
    </source>
</evidence>
<proteinExistence type="predicted"/>
<keyword evidence="2" id="KW-1185">Reference proteome</keyword>
<accession>A0A7Y9KFN8</accession>
<dbReference type="RefSeq" id="WP_179837891.1">
    <property type="nucleotide sequence ID" value="NZ_BMRD01000023.1"/>
</dbReference>
<sequence>MTTILHPGTVAEWLRLKDVKGIGEEEVERKALHLARQFFGPDAELLVAGNNWSETLGGTETVYVRATFPMSPHVDERTGTPVELTLNDLTGNSMRQLERKAAHLARQCFGPDTAFQIIFTNGLESDPPEHLGTTDRYWTTSVSVRAILPTSAQVKARTGTPVRLTLKDLTGNSMRQVERSALHLARQCFGPDAVFQVGFDHPWGWATRGLENNPPERLGTTDRFWAESVYVLAIVPTSPRVGERTGTPVRLTLNDITGNSMRQVERNAVHLTRQRRPHTAPGTVFRVNWNSVIGGLEGISRTRPGARPRFLASHVEVEVI</sequence>
<evidence type="ECO:0000313" key="1">
    <source>
        <dbReference type="EMBL" id="NYE17572.1"/>
    </source>
</evidence>
<comment type="caution">
    <text evidence="1">The sequence shown here is derived from an EMBL/GenBank/DDBJ whole genome shotgun (WGS) entry which is preliminary data.</text>
</comment>
<reference evidence="1 2" key="1">
    <citation type="submission" date="2020-07" db="EMBL/GenBank/DDBJ databases">
        <title>Sequencing the genomes of 1000 actinobacteria strains.</title>
        <authorList>
            <person name="Klenk H.-P."/>
        </authorList>
    </citation>
    <scope>NUCLEOTIDE SEQUENCE [LARGE SCALE GENOMIC DNA]</scope>
    <source>
        <strain evidence="1 2">DSM 43461</strain>
    </source>
</reference>
<organism evidence="1 2">
    <name type="scientific">Actinomadura citrea</name>
    <dbReference type="NCBI Taxonomy" id="46158"/>
    <lineage>
        <taxon>Bacteria</taxon>
        <taxon>Bacillati</taxon>
        <taxon>Actinomycetota</taxon>
        <taxon>Actinomycetes</taxon>
        <taxon>Streptosporangiales</taxon>
        <taxon>Thermomonosporaceae</taxon>
        <taxon>Actinomadura</taxon>
    </lineage>
</organism>
<protein>
    <submittedName>
        <fullName evidence="1">Uncharacterized protein</fullName>
    </submittedName>
</protein>
<gene>
    <name evidence="1" type="ORF">BJ999_007868</name>
</gene>
<name>A0A7Y9KFN8_9ACTN</name>
<dbReference type="Proteomes" id="UP000591272">
    <property type="component" value="Unassembled WGS sequence"/>
</dbReference>
<dbReference type="EMBL" id="JACCBT010000001">
    <property type="protein sequence ID" value="NYE17572.1"/>
    <property type="molecule type" value="Genomic_DNA"/>
</dbReference>
<dbReference type="AlphaFoldDB" id="A0A7Y9KFN8"/>